<feature type="non-terminal residue" evidence="1">
    <location>
        <position position="1"/>
    </location>
</feature>
<organism evidence="1 2">
    <name type="scientific">Dentiscutata heterogama</name>
    <dbReference type="NCBI Taxonomy" id="1316150"/>
    <lineage>
        <taxon>Eukaryota</taxon>
        <taxon>Fungi</taxon>
        <taxon>Fungi incertae sedis</taxon>
        <taxon>Mucoromycota</taxon>
        <taxon>Glomeromycotina</taxon>
        <taxon>Glomeromycetes</taxon>
        <taxon>Diversisporales</taxon>
        <taxon>Gigasporaceae</taxon>
        <taxon>Dentiscutata</taxon>
    </lineage>
</organism>
<evidence type="ECO:0000313" key="2">
    <source>
        <dbReference type="Proteomes" id="UP000789702"/>
    </source>
</evidence>
<comment type="caution">
    <text evidence="1">The sequence shown here is derived from an EMBL/GenBank/DDBJ whole genome shotgun (WGS) entry which is preliminary data.</text>
</comment>
<protein>
    <submittedName>
        <fullName evidence="1">12751_t:CDS:1</fullName>
    </submittedName>
</protein>
<sequence length="50" mass="5777">FSKVAYTAKFIAKKIIEVLKRIRPEKFTATVSNTKLLMIVLEQSFKFLSV</sequence>
<accession>A0ACA9LLI4</accession>
<dbReference type="Proteomes" id="UP000789702">
    <property type="component" value="Unassembled WGS sequence"/>
</dbReference>
<gene>
    <name evidence="1" type="ORF">DHETER_LOCUS4606</name>
</gene>
<reference evidence="1" key="1">
    <citation type="submission" date="2021-06" db="EMBL/GenBank/DDBJ databases">
        <authorList>
            <person name="Kallberg Y."/>
            <person name="Tangrot J."/>
            <person name="Rosling A."/>
        </authorList>
    </citation>
    <scope>NUCLEOTIDE SEQUENCE</scope>
    <source>
        <strain evidence="1">IL203A</strain>
    </source>
</reference>
<dbReference type="EMBL" id="CAJVPU010004668">
    <property type="protein sequence ID" value="CAG8536480.1"/>
    <property type="molecule type" value="Genomic_DNA"/>
</dbReference>
<name>A0ACA9LLI4_9GLOM</name>
<proteinExistence type="predicted"/>
<keyword evidence="2" id="KW-1185">Reference proteome</keyword>
<evidence type="ECO:0000313" key="1">
    <source>
        <dbReference type="EMBL" id="CAG8536480.1"/>
    </source>
</evidence>